<feature type="region of interest" description="Disordered" evidence="3">
    <location>
        <begin position="1534"/>
        <end position="1582"/>
    </location>
</feature>
<dbReference type="SMART" id="SM00800">
    <property type="entry name" value="uDENN"/>
    <property type="match status" value="1"/>
</dbReference>
<evidence type="ECO:0008006" key="8">
    <source>
        <dbReference type="Google" id="ProtNLM"/>
    </source>
</evidence>
<gene>
    <name evidence="6" type="ORF">JTE90_015933</name>
</gene>
<feature type="compositionally biased region" description="Polar residues" evidence="3">
    <location>
        <begin position="890"/>
        <end position="919"/>
    </location>
</feature>
<feature type="region of interest" description="Disordered" evidence="3">
    <location>
        <begin position="1113"/>
        <end position="1176"/>
    </location>
</feature>
<evidence type="ECO:0000256" key="3">
    <source>
        <dbReference type="SAM" id="MobiDB-lite"/>
    </source>
</evidence>
<sequence>MDDKRVADYFVVAGLQDNASPLDEISRDGNIPKDTHGLVPIVDVTVVIRSQGEPVPKGFTCIELTPTGFPADLNHGSLRSPNVFFCYRRGRDKPPLVDVGVLYEGKEKIMADSEVVLTTPGGHSANVNNSGSKTFITYRRAQENSPCNQLVVTDICIILANKNENPPHAFCRIDKNLNKGVLGSDVFLCYKKSMNRPELLSYKPGILGRFPLEDYESFPLPPSVPLFCLPMGANIECWPKKAQHPKPVFSTFVLTSYSAEKVYGAAVTFYDPFSEIKLNEFMRTQLGYLTDDDKKSKCLQTNKSVCLLSRWPFFDTFEKFLRYLHRMSVTGSHKVPLERIISHFMLEVPFPSIQRPRILVQLSDYTITLAQPGDTQLPLTGASFIQLLKNLGPDNCLKILLFALTEQKILFHSLRPDVLTSVAEAVVMLIFPFHWQCPYIPLCPLGLSDVLCAPVPFLVGVDSRYFDLFDPPHDVTCVDLDTNSIFISEEKRHLNIKLFPKRPARILRNTLQSLYAKLGSVRSNTCTSLLLASNSALIDYDFKTKKHERQLELEIQEAFLRFMASILKGYRSFLLPITTAPTIGTTDPNSLFDLAGFLRSRDKAYGRFFSLVMKTQMFIRFIEERSFVSDKDASLAFFDECTEKIDQAEGSDVRFLEIDESQMSDRTVFVAPPEPVGLPVGLEYRYRQFGMLKPQLFHKNPAKSLLNLIAQASPAPSSPMARRSKQEIRSAQKIARKHSETPVMWAKCLVGYCVSLWFIHLPSFAKSSPSKSNALRLAFDMLVQIQKSKICQPDEVCYRVLMLLCGLYSQPTLAVKVLFEMKRHGVHPNAITYGYYNKAVLESKWPAPDASSKLMWKRLRNVILGVAQFRQGLKEKARRSLSLYSEDGLSGTSTESGNPVEADQNNADGLSDRGYSSMNHVDGIKPGSSEQPVEEAKKDDKAENQVLCDKERRTGVKCSAARSLTFKEIDFSASDDFRCRVGSIVKSSATSIGSFSQLQECAVDSSAGILMTSRTCISGEIKLPEICDPDTRRRHKSAGDCNCYLRSPNKPPEVTEAGEAKAPFLRSCSFGNDAQIIRKIRAAKDAVDPLSKWIDSPLKSSLFDKQKRDEKEKLSKSFGLSRCEEEPESEHEPTSPNHKPAEEKQRKISEESKHSQVSAMSSEDGSNSSVQEENASTLLSSTFTPIKEAWTNWDFASSGLPRVASNITTTIGNVYRESFRKKGGSKVARSSTFHNSPRSLVPKMKPRKDSLGDLNKISADVPGKPTMSRSSTLPASPRITNPLYESDLSESPSMSFPGISRLTSKHSDVLIDSLKSAVTSMSSKLNEFRSSLSATNTPTRTASASHGDIDLILYDDGDLGGLTYDGYRISMDYANFNDFGESVFNTEHTGRERTPGRDHRGSIPHVVSAPVLSSSVYEVFEKQNAIMGDNSGAPKTALDITMTTCSRCFTCSSLLYDEEIMEGWSADESNLNTQCTFCKAKLVPLLSIFIEDYRWNGTDTNPVDPPQSPESLFSSCASTPVDLLDFDPLAQRLLTPTEKDPLRNPNVDSNHNMEYGSEKKVGVPLDENDNPSQKGRGLSGEAEPVTVPYLSPLVLRKEVENVLEHEGDNCMTRPEFVDQHPIIYWNMVWFFKRIGVLSHLPSLILSSESTTKGKKIPVEWQKADSKSVAIQCVWDNAKLHDDMGQPFYMLWSRQERGEQSALVTALLTDDNQTSKNALKQILGRLQCNDLYSPICMLMMERRKGPPRKRHHSIYREILFLSFVALGRDNINNLSFDMEYRKSYSKLSDKQLSQLHVNDRPPAEGAVFCRRYFKDLELKVT</sequence>
<feature type="region of interest" description="Disordered" evidence="3">
    <location>
        <begin position="1222"/>
        <end position="1290"/>
    </location>
</feature>
<feature type="compositionally biased region" description="Basic and acidic residues" evidence="3">
    <location>
        <begin position="1139"/>
        <end position="1154"/>
    </location>
</feature>
<dbReference type="PROSITE" id="PS51375">
    <property type="entry name" value="PPR"/>
    <property type="match status" value="1"/>
</dbReference>
<feature type="domain" description="MABP" evidence="5">
    <location>
        <begin position="38"/>
        <end position="194"/>
    </location>
</feature>
<dbReference type="Pfam" id="PF03455">
    <property type="entry name" value="dDENN"/>
    <property type="match status" value="1"/>
</dbReference>
<organism evidence="6 7">
    <name type="scientific">Oedothorax gibbosus</name>
    <dbReference type="NCBI Taxonomy" id="931172"/>
    <lineage>
        <taxon>Eukaryota</taxon>
        <taxon>Metazoa</taxon>
        <taxon>Ecdysozoa</taxon>
        <taxon>Arthropoda</taxon>
        <taxon>Chelicerata</taxon>
        <taxon>Arachnida</taxon>
        <taxon>Araneae</taxon>
        <taxon>Araneomorphae</taxon>
        <taxon>Entelegynae</taxon>
        <taxon>Araneoidea</taxon>
        <taxon>Linyphiidae</taxon>
        <taxon>Erigoninae</taxon>
        <taxon>Oedothorax</taxon>
    </lineage>
</organism>
<dbReference type="InterPro" id="IPR037516">
    <property type="entry name" value="Tripartite_DENN"/>
</dbReference>
<dbReference type="InterPro" id="IPR043153">
    <property type="entry name" value="DENN_C"/>
</dbReference>
<evidence type="ECO:0000259" key="5">
    <source>
        <dbReference type="PROSITE" id="PS51498"/>
    </source>
</evidence>
<dbReference type="EMBL" id="JAFNEN010000783">
    <property type="protein sequence ID" value="KAG8177379.1"/>
    <property type="molecule type" value="Genomic_DNA"/>
</dbReference>
<keyword evidence="7" id="KW-1185">Reference proteome</keyword>
<dbReference type="Pfam" id="PF02141">
    <property type="entry name" value="DENN"/>
    <property type="match status" value="1"/>
</dbReference>
<dbReference type="SMART" id="SM00801">
    <property type="entry name" value="dDENN"/>
    <property type="match status" value="1"/>
</dbReference>
<protein>
    <recommendedName>
        <fullName evidence="8">C-myc promoter-binding protein</fullName>
    </recommendedName>
</protein>
<dbReference type="PANTHER" id="PTHR12296">
    <property type="entry name" value="DENN DOMAIN-CONTAINING PROTEIN 4"/>
    <property type="match status" value="1"/>
</dbReference>
<dbReference type="GO" id="GO:0032483">
    <property type="term" value="P:regulation of Rab protein signal transduction"/>
    <property type="evidence" value="ECO:0007669"/>
    <property type="project" value="TreeGrafter"/>
</dbReference>
<evidence type="ECO:0000259" key="4">
    <source>
        <dbReference type="PROSITE" id="PS50211"/>
    </source>
</evidence>
<dbReference type="InterPro" id="IPR051696">
    <property type="entry name" value="DENN_Domain_GEFs"/>
</dbReference>
<dbReference type="InterPro" id="IPR005112">
    <property type="entry name" value="dDENN_dom"/>
</dbReference>
<name>A0AAV6U0B4_9ARAC</name>
<feature type="compositionally biased region" description="Polar residues" evidence="3">
    <location>
        <begin position="1155"/>
        <end position="1176"/>
    </location>
</feature>
<dbReference type="InterPro" id="IPR005113">
    <property type="entry name" value="uDENN_dom"/>
</dbReference>
<feature type="region of interest" description="Disordered" evidence="3">
    <location>
        <begin position="886"/>
        <end position="942"/>
    </location>
</feature>
<dbReference type="Pfam" id="PF03456">
    <property type="entry name" value="uDENN"/>
    <property type="match status" value="1"/>
</dbReference>
<dbReference type="InterPro" id="IPR023341">
    <property type="entry name" value="MABP"/>
</dbReference>
<evidence type="ECO:0000313" key="6">
    <source>
        <dbReference type="EMBL" id="KAG8177379.1"/>
    </source>
</evidence>
<dbReference type="PROSITE" id="PS51498">
    <property type="entry name" value="MABP"/>
    <property type="match status" value="1"/>
</dbReference>
<dbReference type="PANTHER" id="PTHR12296:SF30">
    <property type="entry name" value="DENN DOMAIN-CONTAINING PROTEIN CRAG"/>
    <property type="match status" value="1"/>
</dbReference>
<dbReference type="Proteomes" id="UP000827092">
    <property type="component" value="Unassembled WGS sequence"/>
</dbReference>
<evidence type="ECO:0000256" key="1">
    <source>
        <dbReference type="ARBA" id="ARBA00022658"/>
    </source>
</evidence>
<proteinExistence type="predicted"/>
<dbReference type="InterPro" id="IPR001194">
    <property type="entry name" value="cDENN_dom"/>
</dbReference>
<keyword evidence="1" id="KW-0344">Guanine-nucleotide releasing factor</keyword>
<comment type="caution">
    <text evidence="6">The sequence shown here is derived from an EMBL/GenBank/DDBJ whole genome shotgun (WGS) entry which is preliminary data.</text>
</comment>
<feature type="repeat" description="PPR" evidence="2">
    <location>
        <begin position="794"/>
        <end position="828"/>
    </location>
</feature>
<dbReference type="GO" id="GO:0031410">
    <property type="term" value="C:cytoplasmic vesicle"/>
    <property type="evidence" value="ECO:0007669"/>
    <property type="project" value="TreeGrafter"/>
</dbReference>
<evidence type="ECO:0000313" key="7">
    <source>
        <dbReference type="Proteomes" id="UP000827092"/>
    </source>
</evidence>
<dbReference type="PROSITE" id="PS50211">
    <property type="entry name" value="DENN"/>
    <property type="match status" value="1"/>
</dbReference>
<accession>A0AAV6U0B4</accession>
<reference evidence="6 7" key="1">
    <citation type="journal article" date="2022" name="Nat. Ecol. Evol.">
        <title>A masculinizing supergene underlies an exaggerated male reproductive morph in a spider.</title>
        <authorList>
            <person name="Hendrickx F."/>
            <person name="De Corte Z."/>
            <person name="Sonet G."/>
            <person name="Van Belleghem S.M."/>
            <person name="Kostlbacher S."/>
            <person name="Vangestel C."/>
        </authorList>
    </citation>
    <scope>NUCLEOTIDE SEQUENCE [LARGE SCALE GENOMIC DNA]</scope>
    <source>
        <strain evidence="6">W744_W776</strain>
    </source>
</reference>
<evidence type="ECO:0000256" key="2">
    <source>
        <dbReference type="PROSITE-ProRule" id="PRU00708"/>
    </source>
</evidence>
<feature type="compositionally biased region" description="Polar residues" evidence="3">
    <location>
        <begin position="1228"/>
        <end position="1238"/>
    </location>
</feature>
<dbReference type="InterPro" id="IPR002885">
    <property type="entry name" value="PPR_rpt"/>
</dbReference>
<dbReference type="Gene3D" id="1.25.40.10">
    <property type="entry name" value="Tetratricopeptide repeat domain"/>
    <property type="match status" value="1"/>
</dbReference>
<dbReference type="Gene3D" id="3.40.50.11500">
    <property type="match status" value="1"/>
</dbReference>
<dbReference type="GO" id="GO:0005085">
    <property type="term" value="F:guanyl-nucleotide exchange factor activity"/>
    <property type="evidence" value="ECO:0007669"/>
    <property type="project" value="UniProtKB-KW"/>
</dbReference>
<dbReference type="SMART" id="SM00799">
    <property type="entry name" value="DENN"/>
    <property type="match status" value="1"/>
</dbReference>
<dbReference type="Gene3D" id="2.100.10.50">
    <property type="match status" value="1"/>
</dbReference>
<feature type="domain" description="UDENN" evidence="4">
    <location>
        <begin position="186"/>
        <end position="634"/>
    </location>
</feature>
<dbReference type="InterPro" id="IPR011990">
    <property type="entry name" value="TPR-like_helical_dom_sf"/>
</dbReference>